<evidence type="ECO:0000256" key="1">
    <source>
        <dbReference type="SAM" id="MobiDB-lite"/>
    </source>
</evidence>
<reference evidence="2 3" key="1">
    <citation type="submission" date="2019-05" db="EMBL/GenBank/DDBJ databases">
        <title>Another draft genome of Portunus trituberculatus and its Hox gene families provides insights of decapod evolution.</title>
        <authorList>
            <person name="Jeong J.-H."/>
            <person name="Song I."/>
            <person name="Kim S."/>
            <person name="Choi T."/>
            <person name="Kim D."/>
            <person name="Ryu S."/>
            <person name="Kim W."/>
        </authorList>
    </citation>
    <scope>NUCLEOTIDE SEQUENCE [LARGE SCALE GENOMIC DNA]</scope>
    <source>
        <tissue evidence="2">Muscle</tissue>
    </source>
</reference>
<feature type="region of interest" description="Disordered" evidence="1">
    <location>
        <begin position="16"/>
        <end position="63"/>
    </location>
</feature>
<accession>A0A5B7H7M7</accession>
<gene>
    <name evidence="2" type="ORF">E2C01_059803</name>
</gene>
<name>A0A5B7H7M7_PORTR</name>
<dbReference type="EMBL" id="VSRR010023667">
    <property type="protein sequence ID" value="MPC65665.1"/>
    <property type="molecule type" value="Genomic_DNA"/>
</dbReference>
<evidence type="ECO:0000313" key="2">
    <source>
        <dbReference type="EMBL" id="MPC65665.1"/>
    </source>
</evidence>
<comment type="caution">
    <text evidence="2">The sequence shown here is derived from an EMBL/GenBank/DDBJ whole genome shotgun (WGS) entry which is preliminary data.</text>
</comment>
<evidence type="ECO:0000313" key="3">
    <source>
        <dbReference type="Proteomes" id="UP000324222"/>
    </source>
</evidence>
<protein>
    <submittedName>
        <fullName evidence="2">Uncharacterized protein</fullName>
    </submittedName>
</protein>
<dbReference type="Proteomes" id="UP000324222">
    <property type="component" value="Unassembled WGS sequence"/>
</dbReference>
<keyword evidence="3" id="KW-1185">Reference proteome</keyword>
<sequence length="79" mass="8264">MWVALTPSQDRARLPAPWLLPDARGTPRGGVGVRGKPWRDGGQEGPEGTHSGSAGTRHKNTAEVTNVVCPLVGRGLRGG</sequence>
<proteinExistence type="predicted"/>
<dbReference type="AlphaFoldDB" id="A0A5B7H7M7"/>
<organism evidence="2 3">
    <name type="scientific">Portunus trituberculatus</name>
    <name type="common">Swimming crab</name>
    <name type="synonym">Neptunus trituberculatus</name>
    <dbReference type="NCBI Taxonomy" id="210409"/>
    <lineage>
        <taxon>Eukaryota</taxon>
        <taxon>Metazoa</taxon>
        <taxon>Ecdysozoa</taxon>
        <taxon>Arthropoda</taxon>
        <taxon>Crustacea</taxon>
        <taxon>Multicrustacea</taxon>
        <taxon>Malacostraca</taxon>
        <taxon>Eumalacostraca</taxon>
        <taxon>Eucarida</taxon>
        <taxon>Decapoda</taxon>
        <taxon>Pleocyemata</taxon>
        <taxon>Brachyura</taxon>
        <taxon>Eubrachyura</taxon>
        <taxon>Portunoidea</taxon>
        <taxon>Portunidae</taxon>
        <taxon>Portuninae</taxon>
        <taxon>Portunus</taxon>
    </lineage>
</organism>